<evidence type="ECO:0000313" key="18">
    <source>
        <dbReference type="EMBL" id="KAA0188366.1"/>
    </source>
</evidence>
<feature type="transmembrane region" description="Helical" evidence="16">
    <location>
        <begin position="179"/>
        <end position="197"/>
    </location>
</feature>
<evidence type="ECO:0000313" key="19">
    <source>
        <dbReference type="Proteomes" id="UP000728185"/>
    </source>
</evidence>
<evidence type="ECO:0000256" key="16">
    <source>
        <dbReference type="SAM" id="Phobius"/>
    </source>
</evidence>
<keyword evidence="10 16" id="KW-1133">Transmembrane helix</keyword>
<evidence type="ECO:0000256" key="1">
    <source>
        <dbReference type="ARBA" id="ARBA00001593"/>
    </source>
</evidence>
<dbReference type="GO" id="GO:0046872">
    <property type="term" value="F:metal ion binding"/>
    <property type="evidence" value="ECO:0007669"/>
    <property type="project" value="UniProtKB-KW"/>
</dbReference>
<evidence type="ECO:0000256" key="7">
    <source>
        <dbReference type="ARBA" id="ARBA00022741"/>
    </source>
</evidence>
<keyword evidence="6" id="KW-0479">Metal-binding</keyword>
<evidence type="ECO:0000256" key="2">
    <source>
        <dbReference type="ARBA" id="ARBA00001946"/>
    </source>
</evidence>
<evidence type="ECO:0000259" key="17">
    <source>
        <dbReference type="PROSITE" id="PS50125"/>
    </source>
</evidence>
<evidence type="ECO:0000256" key="10">
    <source>
        <dbReference type="ARBA" id="ARBA00022989"/>
    </source>
</evidence>
<keyword evidence="5 16" id="KW-0812">Transmembrane</keyword>
<accession>A0A8E0VGL0</accession>
<evidence type="ECO:0000256" key="13">
    <source>
        <dbReference type="ARBA" id="ARBA00023239"/>
    </source>
</evidence>
<feature type="transmembrane region" description="Helical" evidence="16">
    <location>
        <begin position="103"/>
        <end position="120"/>
    </location>
</feature>
<dbReference type="GO" id="GO:0007189">
    <property type="term" value="P:adenylate cyclase-activating G protein-coupled receptor signaling pathway"/>
    <property type="evidence" value="ECO:0007669"/>
    <property type="project" value="TreeGrafter"/>
</dbReference>
<reference evidence="18" key="1">
    <citation type="submission" date="2019-05" db="EMBL/GenBank/DDBJ databases">
        <title>Annotation for the trematode Fasciolopsis buski.</title>
        <authorList>
            <person name="Choi Y.-J."/>
        </authorList>
    </citation>
    <scope>NUCLEOTIDE SEQUENCE</scope>
    <source>
        <strain evidence="18">HT</strain>
        <tissue evidence="18">Whole worm</tissue>
    </source>
</reference>
<dbReference type="Proteomes" id="UP000728185">
    <property type="component" value="Unassembled WGS sequence"/>
</dbReference>
<dbReference type="InterPro" id="IPR001054">
    <property type="entry name" value="A/G_cyclase"/>
</dbReference>
<feature type="transmembrane region" description="Helical" evidence="16">
    <location>
        <begin position="157"/>
        <end position="174"/>
    </location>
</feature>
<dbReference type="GO" id="GO:0006171">
    <property type="term" value="P:cAMP biosynthetic process"/>
    <property type="evidence" value="ECO:0007669"/>
    <property type="project" value="UniProtKB-KW"/>
</dbReference>
<dbReference type="PANTHER" id="PTHR45627">
    <property type="entry name" value="ADENYLATE CYCLASE TYPE 1"/>
    <property type="match status" value="1"/>
</dbReference>
<proteinExistence type="inferred from homology"/>
<evidence type="ECO:0000256" key="8">
    <source>
        <dbReference type="ARBA" id="ARBA00022840"/>
    </source>
</evidence>
<evidence type="ECO:0000256" key="4">
    <source>
        <dbReference type="ARBA" id="ARBA00012201"/>
    </source>
</evidence>
<keyword evidence="7" id="KW-0547">Nucleotide-binding</keyword>
<comment type="similarity">
    <text evidence="14">Belongs to the adenylyl cyclase class-4/guanylyl cyclase family.</text>
</comment>
<dbReference type="PROSITE" id="PS00452">
    <property type="entry name" value="GUANYLATE_CYCLASE_1"/>
    <property type="match status" value="1"/>
</dbReference>
<dbReference type="InterPro" id="IPR018297">
    <property type="entry name" value="A/G_cyclase_CS"/>
</dbReference>
<feature type="domain" description="Guanylate cyclase" evidence="17">
    <location>
        <begin position="930"/>
        <end position="1073"/>
    </location>
</feature>
<comment type="subcellular location">
    <subcellularLocation>
        <location evidence="3">Membrane</location>
        <topology evidence="3">Multi-pass membrane protein</topology>
    </subcellularLocation>
</comment>
<dbReference type="CDD" id="cd07302">
    <property type="entry name" value="CHD"/>
    <property type="match status" value="2"/>
</dbReference>
<feature type="transmembrane region" description="Helical" evidence="16">
    <location>
        <begin position="792"/>
        <end position="811"/>
    </location>
</feature>
<dbReference type="Pfam" id="PF00211">
    <property type="entry name" value="Guanylate_cyc"/>
    <property type="match status" value="2"/>
</dbReference>
<feature type="transmembrane region" description="Helical" evidence="16">
    <location>
        <begin position="665"/>
        <end position="684"/>
    </location>
</feature>
<dbReference type="Gene3D" id="3.30.70.1230">
    <property type="entry name" value="Nucleotide cyclase"/>
    <property type="match status" value="2"/>
</dbReference>
<organism evidence="18 19">
    <name type="scientific">Fasciolopsis buskii</name>
    <dbReference type="NCBI Taxonomy" id="27845"/>
    <lineage>
        <taxon>Eukaryota</taxon>
        <taxon>Metazoa</taxon>
        <taxon>Spiralia</taxon>
        <taxon>Lophotrochozoa</taxon>
        <taxon>Platyhelminthes</taxon>
        <taxon>Trematoda</taxon>
        <taxon>Digenea</taxon>
        <taxon>Plagiorchiida</taxon>
        <taxon>Echinostomata</taxon>
        <taxon>Echinostomatoidea</taxon>
        <taxon>Fasciolidae</taxon>
        <taxon>Fasciolopsis</taxon>
    </lineage>
</organism>
<dbReference type="GO" id="GO:0035556">
    <property type="term" value="P:intracellular signal transduction"/>
    <property type="evidence" value="ECO:0007669"/>
    <property type="project" value="InterPro"/>
</dbReference>
<evidence type="ECO:0000256" key="14">
    <source>
        <dbReference type="RuleBase" id="RU000405"/>
    </source>
</evidence>
<dbReference type="GO" id="GO:0004016">
    <property type="term" value="F:adenylate cyclase activity"/>
    <property type="evidence" value="ECO:0007669"/>
    <property type="project" value="UniProtKB-EC"/>
</dbReference>
<dbReference type="PROSITE" id="PS50125">
    <property type="entry name" value="GUANYLATE_CYCLASE_2"/>
    <property type="match status" value="2"/>
</dbReference>
<feature type="domain" description="Guanylate cyclase" evidence="17">
    <location>
        <begin position="330"/>
        <end position="457"/>
    </location>
</feature>
<keyword evidence="9" id="KW-0460">Magnesium</keyword>
<comment type="cofactor">
    <cofactor evidence="2">
        <name>Mg(2+)</name>
        <dbReference type="ChEBI" id="CHEBI:18420"/>
    </cofactor>
</comment>
<evidence type="ECO:0000256" key="6">
    <source>
        <dbReference type="ARBA" id="ARBA00022723"/>
    </source>
</evidence>
<keyword evidence="13 14" id="KW-0456">Lyase</keyword>
<dbReference type="PANTHER" id="PTHR45627:SF8">
    <property type="entry name" value="ADENYLATE CYCLASE TYPE 9"/>
    <property type="match status" value="1"/>
</dbReference>
<dbReference type="OrthoDB" id="10035433at2759"/>
<name>A0A8E0VGL0_9TREM</name>
<protein>
    <recommendedName>
        <fullName evidence="4">adenylate cyclase</fullName>
        <ecNumber evidence="4">4.6.1.1</ecNumber>
    </recommendedName>
</protein>
<feature type="region of interest" description="Disordered" evidence="15">
    <location>
        <begin position="523"/>
        <end position="571"/>
    </location>
</feature>
<dbReference type="AlphaFoldDB" id="A0A8E0VGL0"/>
<feature type="transmembrane region" description="Helical" evidence="16">
    <location>
        <begin position="127"/>
        <end position="145"/>
    </location>
</feature>
<dbReference type="EMBL" id="LUCM01008455">
    <property type="protein sequence ID" value="KAA0188366.1"/>
    <property type="molecule type" value="Genomic_DNA"/>
</dbReference>
<keyword evidence="11" id="KW-0115">cAMP biosynthesis</keyword>
<feature type="transmembrane region" description="Helical" evidence="16">
    <location>
        <begin position="690"/>
        <end position="712"/>
    </location>
</feature>
<dbReference type="SUPFAM" id="SSF55073">
    <property type="entry name" value="Nucleotide cyclase"/>
    <property type="match status" value="2"/>
</dbReference>
<keyword evidence="12 16" id="KW-0472">Membrane</keyword>
<keyword evidence="8" id="KW-0067">ATP-binding</keyword>
<feature type="transmembrane region" description="Helical" evidence="16">
    <location>
        <begin position="838"/>
        <end position="857"/>
    </location>
</feature>
<gene>
    <name evidence="18" type="ORF">FBUS_05762</name>
</gene>
<feature type="transmembrane region" description="Helical" evidence="16">
    <location>
        <begin position="70"/>
        <end position="88"/>
    </location>
</feature>
<feature type="compositionally biased region" description="Polar residues" evidence="15">
    <location>
        <begin position="531"/>
        <end position="552"/>
    </location>
</feature>
<evidence type="ECO:0000256" key="12">
    <source>
        <dbReference type="ARBA" id="ARBA00023136"/>
    </source>
</evidence>
<dbReference type="SMART" id="SM00044">
    <property type="entry name" value="CYCc"/>
    <property type="match status" value="2"/>
</dbReference>
<evidence type="ECO:0000256" key="9">
    <source>
        <dbReference type="ARBA" id="ARBA00022842"/>
    </source>
</evidence>
<dbReference type="FunFam" id="3.30.70.1230:FF:000008">
    <property type="entry name" value="Adenylate cyclase type 9"/>
    <property type="match status" value="1"/>
</dbReference>
<feature type="compositionally biased region" description="Acidic residues" evidence="15">
    <location>
        <begin position="553"/>
        <end position="571"/>
    </location>
</feature>
<dbReference type="GO" id="GO:0005524">
    <property type="term" value="F:ATP binding"/>
    <property type="evidence" value="ECO:0007669"/>
    <property type="project" value="UniProtKB-KW"/>
</dbReference>
<sequence>MRDWHQGVQALHRQSMHGHLLVDLFADGRSGFRVFRQYCTVLYNVVDLLEFQSNFINDYFRDLWLNRTKLMLRLAIKFFIITCTLIVVEPTLICPVNKIIKHTYWNLSFAGFLTFYLYTFRNISHDMYANMGLAICILHIIAQLPLRCEIYSRNAPLLSPAFVTIFTTFAMLPIRLELAFCLVTVFLVILEALDLLYDTDVFLRSQVDLHNIYTGRWVNFDLSRLTTTFSRLVARSQKVLSMRLVLWIIVCVAAIYIRAWNTIRRRYAFYKLGKSVQARSQCIKAHQGRVNWIEAVMPLQVSEEYQRMRKLNDHFNVTDWVYIRTYENVSVLFADVVGFTTLSSKLTALQIVTVLGELITKFDEVCQATHCEKIGVLGDCYYCTAGCLEYQPNNAMCCTEMGLGMCEILRLYNADHQYAVNIRVGVHTGRVHTAILGSQRFRFDVYSYDVMIANELESTGRPGCVHISQDTYDYLQDVYSVTPGPDLVVDKRDTSFLRRRTAASVRIRTYFIEPGTISSMFRKSEGESKLHGSSNTLTETSEQSTFGWSSTATDDETDDHSEIEGEDEGEVAADSSVWADFEMSAEALADIKLSHQTNVVHLKRDMAFIDDLRSDPAKHSLLFRSPPVSSVLLHFTNPEVEWHYQLHIRQKLGPTYVDSEKLARVVDTMLIFVVIVVLCFLGIMNKCEKVAMIVYAVAMTTGIIIFATLWLVGTNYPETIRLDWIRSYYIFCSHPIVRELLMGTYTCLPTIINLANRFSVLAGTDSGSTDYLQGVMNYISLLVHCLPSASAAWARTLFCTLSLILLSIFWIPGTYDELPYTLCLSHVVLSNGLLVDRLIISHYCQLLVCLALVIVLARENERICKLCFYVHREAEIESEAEEKAVQEANDLLYNIIPAYVFEELNETGRGEFTSTSQLTLRYAVGHVNVGVAFVSISNFFATLYREDQGGGERSLRSLHKIICSFDELMRKPEYKDVEKIKSMHENYLCAAGLNRKLLGGNRDPCAHLVALMNYCFDARQVVQSFHTYELQETGPLVPKLGFNCGPLTAGIIGTTKPHYDIWGDTVNVASRMCYNSIPGAIQVPQWVRDKLYMYFPFKYRGEIFIKGKGMMRVYLCDTAFDQSDSSPSRRDNNE</sequence>
<feature type="transmembrane region" description="Helical" evidence="16">
    <location>
        <begin position="240"/>
        <end position="257"/>
    </location>
</feature>
<dbReference type="EC" id="4.6.1.1" evidence="4"/>
<evidence type="ECO:0000256" key="3">
    <source>
        <dbReference type="ARBA" id="ARBA00004141"/>
    </source>
</evidence>
<comment type="caution">
    <text evidence="18">The sequence shown here is derived from an EMBL/GenBank/DDBJ whole genome shotgun (WGS) entry which is preliminary data.</text>
</comment>
<dbReference type="InterPro" id="IPR029787">
    <property type="entry name" value="Nucleotide_cyclase"/>
</dbReference>
<comment type="catalytic activity">
    <reaction evidence="1">
        <text>ATP = 3',5'-cyclic AMP + diphosphate</text>
        <dbReference type="Rhea" id="RHEA:15389"/>
        <dbReference type="ChEBI" id="CHEBI:30616"/>
        <dbReference type="ChEBI" id="CHEBI:33019"/>
        <dbReference type="ChEBI" id="CHEBI:58165"/>
        <dbReference type="EC" id="4.6.1.1"/>
    </reaction>
</comment>
<evidence type="ECO:0000256" key="5">
    <source>
        <dbReference type="ARBA" id="ARBA00022692"/>
    </source>
</evidence>
<keyword evidence="19" id="KW-1185">Reference proteome</keyword>
<dbReference type="GO" id="GO:0005886">
    <property type="term" value="C:plasma membrane"/>
    <property type="evidence" value="ECO:0007669"/>
    <property type="project" value="TreeGrafter"/>
</dbReference>
<evidence type="ECO:0000256" key="15">
    <source>
        <dbReference type="SAM" id="MobiDB-lite"/>
    </source>
</evidence>
<evidence type="ECO:0000256" key="11">
    <source>
        <dbReference type="ARBA" id="ARBA00022998"/>
    </source>
</evidence>